<dbReference type="AlphaFoldDB" id="A0A1G1X4F9"/>
<organism evidence="1 2">
    <name type="scientific">Candidatus Andersenbacteria bacterium RIFCSPHIGHO2_12_FULL_45_11</name>
    <dbReference type="NCBI Taxonomy" id="1797281"/>
    <lineage>
        <taxon>Bacteria</taxon>
        <taxon>Candidatus Anderseniibacteriota</taxon>
    </lineage>
</organism>
<comment type="caution">
    <text evidence="1">The sequence shown here is derived from an EMBL/GenBank/DDBJ whole genome shotgun (WGS) entry which is preliminary data.</text>
</comment>
<protein>
    <submittedName>
        <fullName evidence="1">Uncharacterized protein</fullName>
    </submittedName>
</protein>
<reference evidence="1 2" key="1">
    <citation type="journal article" date="2016" name="Nat. Commun.">
        <title>Thousands of microbial genomes shed light on interconnected biogeochemical processes in an aquifer system.</title>
        <authorList>
            <person name="Anantharaman K."/>
            <person name="Brown C.T."/>
            <person name="Hug L.A."/>
            <person name="Sharon I."/>
            <person name="Castelle C.J."/>
            <person name="Probst A.J."/>
            <person name="Thomas B.C."/>
            <person name="Singh A."/>
            <person name="Wilkins M.J."/>
            <person name="Karaoz U."/>
            <person name="Brodie E.L."/>
            <person name="Williams K.H."/>
            <person name="Hubbard S.S."/>
            <person name="Banfield J.F."/>
        </authorList>
    </citation>
    <scope>NUCLEOTIDE SEQUENCE [LARGE SCALE GENOMIC DNA]</scope>
</reference>
<name>A0A1G1X4F9_9BACT</name>
<evidence type="ECO:0000313" key="2">
    <source>
        <dbReference type="Proteomes" id="UP000177528"/>
    </source>
</evidence>
<evidence type="ECO:0000313" key="1">
    <source>
        <dbReference type="EMBL" id="OGY34902.1"/>
    </source>
</evidence>
<gene>
    <name evidence="1" type="ORF">A3D99_04720</name>
</gene>
<dbReference type="Proteomes" id="UP000177528">
    <property type="component" value="Unassembled WGS sequence"/>
</dbReference>
<dbReference type="EMBL" id="MHHR01000008">
    <property type="protein sequence ID" value="OGY34902.1"/>
    <property type="molecule type" value="Genomic_DNA"/>
</dbReference>
<accession>A0A1G1X4F9</accession>
<proteinExistence type="predicted"/>
<sequence length="76" mass="9085">MLGATTKKVVKKLKLRKVSIEKMQPLNGIFFEVYGRMPTYSEWHYWAVRYLTDKGDWEKLRNTMKYYKGKGISHPL</sequence>